<protein>
    <submittedName>
        <fullName evidence="3">Uncharacterized protein LOC105118468</fullName>
    </submittedName>
</protein>
<dbReference type="AlphaFoldDB" id="A0AAJ6TNQ0"/>
<dbReference type="InterPro" id="IPR036397">
    <property type="entry name" value="RNaseH_sf"/>
</dbReference>
<dbReference type="PANTHER" id="PTHR48475:SF1">
    <property type="entry name" value="RNASE H TYPE-1 DOMAIN-CONTAINING PROTEIN"/>
    <property type="match status" value="1"/>
</dbReference>
<dbReference type="Proteomes" id="UP000694918">
    <property type="component" value="Unplaced"/>
</dbReference>
<dbReference type="GeneID" id="105118468"/>
<dbReference type="CDD" id="cd09279">
    <property type="entry name" value="RNase_HI_like"/>
    <property type="match status" value="1"/>
</dbReference>
<evidence type="ECO:0000313" key="3">
    <source>
        <dbReference type="RefSeq" id="XP_011014739.1"/>
    </source>
</evidence>
<dbReference type="InterPro" id="IPR002156">
    <property type="entry name" value="RNaseH_domain"/>
</dbReference>
<evidence type="ECO:0000259" key="1">
    <source>
        <dbReference type="Pfam" id="PF13456"/>
    </source>
</evidence>
<gene>
    <name evidence="3" type="primary">LOC105118468</name>
</gene>
<feature type="domain" description="RNase H type-1" evidence="1">
    <location>
        <begin position="63"/>
        <end position="150"/>
    </location>
</feature>
<name>A0AAJ6TNQ0_POPEU</name>
<reference evidence="3" key="1">
    <citation type="submission" date="2025-08" db="UniProtKB">
        <authorList>
            <consortium name="RefSeq"/>
        </authorList>
    </citation>
    <scope>IDENTIFICATION</scope>
</reference>
<dbReference type="SUPFAM" id="SSF53098">
    <property type="entry name" value="Ribonuclease H-like"/>
    <property type="match status" value="1"/>
</dbReference>
<dbReference type="Gene3D" id="3.30.420.10">
    <property type="entry name" value="Ribonuclease H-like superfamily/Ribonuclease H"/>
    <property type="match status" value="1"/>
</dbReference>
<dbReference type="GO" id="GO:0003676">
    <property type="term" value="F:nucleic acid binding"/>
    <property type="evidence" value="ECO:0007669"/>
    <property type="project" value="InterPro"/>
</dbReference>
<dbReference type="GO" id="GO:0004523">
    <property type="term" value="F:RNA-DNA hybrid ribonuclease activity"/>
    <property type="evidence" value="ECO:0007669"/>
    <property type="project" value="InterPro"/>
</dbReference>
<sequence length="187" mass="21468">MENYESLNFDLPDEDVIVIENGGGESDAWILYFDSIINVSGNRVGEIVISLNKQYLVSIKLLFECTNNTTEYEACIIDLEAALELKAKKLEVFEDSLLIICEVKGEWQTKDEKLKLYQNYLLRLANEFEEIKFTHTSRDKNQFADALVTLALMTQIDTRSKIQLIDIEVRSFQAHCYSIKESPDGKP</sequence>
<dbReference type="RefSeq" id="XP_011014739.1">
    <property type="nucleotide sequence ID" value="XM_011016437.1"/>
</dbReference>
<dbReference type="PANTHER" id="PTHR48475">
    <property type="entry name" value="RIBONUCLEASE H"/>
    <property type="match status" value="1"/>
</dbReference>
<evidence type="ECO:0000313" key="2">
    <source>
        <dbReference type="Proteomes" id="UP000694918"/>
    </source>
</evidence>
<keyword evidence="2" id="KW-1185">Reference proteome</keyword>
<organism evidence="2 3">
    <name type="scientific">Populus euphratica</name>
    <name type="common">Euphrates poplar</name>
    <dbReference type="NCBI Taxonomy" id="75702"/>
    <lineage>
        <taxon>Eukaryota</taxon>
        <taxon>Viridiplantae</taxon>
        <taxon>Streptophyta</taxon>
        <taxon>Embryophyta</taxon>
        <taxon>Tracheophyta</taxon>
        <taxon>Spermatophyta</taxon>
        <taxon>Magnoliopsida</taxon>
        <taxon>eudicotyledons</taxon>
        <taxon>Gunneridae</taxon>
        <taxon>Pentapetalae</taxon>
        <taxon>rosids</taxon>
        <taxon>fabids</taxon>
        <taxon>Malpighiales</taxon>
        <taxon>Salicaceae</taxon>
        <taxon>Saliceae</taxon>
        <taxon>Populus</taxon>
    </lineage>
</organism>
<dbReference type="Pfam" id="PF13456">
    <property type="entry name" value="RVT_3"/>
    <property type="match status" value="1"/>
</dbReference>
<dbReference type="InterPro" id="IPR012337">
    <property type="entry name" value="RNaseH-like_sf"/>
</dbReference>
<proteinExistence type="predicted"/>
<dbReference type="KEGG" id="peu:105118468"/>
<accession>A0AAJ6TNQ0</accession>